<dbReference type="InterPro" id="IPR037512">
    <property type="entry name" value="PGPase_prok"/>
</dbReference>
<dbReference type="NCBIfam" id="TIGR01509">
    <property type="entry name" value="HAD-SF-IA-v3"/>
    <property type="match status" value="1"/>
</dbReference>
<dbReference type="GO" id="GO:0006281">
    <property type="term" value="P:DNA repair"/>
    <property type="evidence" value="ECO:0007669"/>
    <property type="project" value="TreeGrafter"/>
</dbReference>
<evidence type="ECO:0000256" key="7">
    <source>
        <dbReference type="ARBA" id="ARBA00022801"/>
    </source>
</evidence>
<accession>A0A3S3UQS9</accession>
<dbReference type="Gene3D" id="3.40.50.1000">
    <property type="entry name" value="HAD superfamily/HAD-like"/>
    <property type="match status" value="1"/>
</dbReference>
<dbReference type="GO" id="GO:0005829">
    <property type="term" value="C:cytosol"/>
    <property type="evidence" value="ECO:0007669"/>
    <property type="project" value="TreeGrafter"/>
</dbReference>
<dbReference type="InterPro" id="IPR041492">
    <property type="entry name" value="HAD_2"/>
</dbReference>
<evidence type="ECO:0000256" key="4">
    <source>
        <dbReference type="ARBA" id="ARBA00006171"/>
    </source>
</evidence>
<gene>
    <name evidence="12" type="primary">gph</name>
    <name evidence="12" type="ORF">EOI86_03680</name>
</gene>
<dbReference type="Proteomes" id="UP000287447">
    <property type="component" value="Unassembled WGS sequence"/>
</dbReference>
<dbReference type="Gene3D" id="1.10.150.240">
    <property type="entry name" value="Putative phosphatase, domain 2"/>
    <property type="match status" value="1"/>
</dbReference>
<keyword evidence="13" id="KW-1185">Reference proteome</keyword>
<evidence type="ECO:0000256" key="8">
    <source>
        <dbReference type="ARBA" id="ARBA00022842"/>
    </source>
</evidence>
<dbReference type="PANTHER" id="PTHR43434">
    <property type="entry name" value="PHOSPHOGLYCOLATE PHOSPHATASE"/>
    <property type="match status" value="1"/>
</dbReference>
<keyword evidence="9 10" id="KW-0119">Carbohydrate metabolism</keyword>
<feature type="binding site" evidence="10">
    <location>
        <position position="81"/>
    </location>
    <ligand>
        <name>Mg(2+)</name>
        <dbReference type="ChEBI" id="CHEBI:18420"/>
    </ligand>
</feature>
<dbReference type="SFLD" id="SFLDS00003">
    <property type="entry name" value="Haloacid_Dehalogenase"/>
    <property type="match status" value="1"/>
</dbReference>
<comment type="catalytic activity">
    <reaction evidence="1 10">
        <text>2-phosphoglycolate + H2O = glycolate + phosphate</text>
        <dbReference type="Rhea" id="RHEA:14369"/>
        <dbReference type="ChEBI" id="CHEBI:15377"/>
        <dbReference type="ChEBI" id="CHEBI:29805"/>
        <dbReference type="ChEBI" id="CHEBI:43474"/>
        <dbReference type="ChEBI" id="CHEBI:58033"/>
        <dbReference type="EC" id="3.1.3.18"/>
    </reaction>
</comment>
<dbReference type="UniPathway" id="UPA00865">
    <property type="reaction ID" value="UER00834"/>
</dbReference>
<feature type="binding site" evidence="10">
    <location>
        <position position="241"/>
    </location>
    <ligand>
        <name>Mg(2+)</name>
        <dbReference type="ChEBI" id="CHEBI:18420"/>
    </ligand>
</feature>
<dbReference type="GO" id="GO:0005975">
    <property type="term" value="P:carbohydrate metabolic process"/>
    <property type="evidence" value="ECO:0007669"/>
    <property type="project" value="InterPro"/>
</dbReference>
<evidence type="ECO:0000256" key="11">
    <source>
        <dbReference type="SAM" id="MobiDB-lite"/>
    </source>
</evidence>
<dbReference type="NCBIfam" id="TIGR01449">
    <property type="entry name" value="PGP_bact"/>
    <property type="match status" value="1"/>
</dbReference>
<dbReference type="EMBL" id="SADE01000001">
    <property type="protein sequence ID" value="RVU38396.1"/>
    <property type="molecule type" value="Genomic_DNA"/>
</dbReference>
<dbReference type="PRINTS" id="PR00413">
    <property type="entry name" value="HADHALOGNASE"/>
</dbReference>
<dbReference type="InterPro" id="IPR023214">
    <property type="entry name" value="HAD_sf"/>
</dbReference>
<comment type="similarity">
    <text evidence="4 10">Belongs to the HAD-like hydrolase superfamily. CbbY/CbbZ/Gph/YieH family.</text>
</comment>
<proteinExistence type="inferred from homology"/>
<dbReference type="Pfam" id="PF13419">
    <property type="entry name" value="HAD_2"/>
    <property type="match status" value="1"/>
</dbReference>
<feature type="binding site" evidence="10">
    <location>
        <position position="83"/>
    </location>
    <ligand>
        <name>Mg(2+)</name>
        <dbReference type="ChEBI" id="CHEBI:18420"/>
    </ligand>
</feature>
<dbReference type="SFLD" id="SFLDG01129">
    <property type="entry name" value="C1.5:_HAD__Beta-PGM__Phosphata"/>
    <property type="match status" value="1"/>
</dbReference>
<organism evidence="12 13">
    <name type="scientific">Hwanghaeella grinnelliae</name>
    <dbReference type="NCBI Taxonomy" id="2500179"/>
    <lineage>
        <taxon>Bacteria</taxon>
        <taxon>Pseudomonadati</taxon>
        <taxon>Pseudomonadota</taxon>
        <taxon>Alphaproteobacteria</taxon>
        <taxon>Rhodospirillales</taxon>
        <taxon>Rhodospirillaceae</taxon>
        <taxon>Hwanghaeella</taxon>
    </lineage>
</organism>
<evidence type="ECO:0000256" key="1">
    <source>
        <dbReference type="ARBA" id="ARBA00000830"/>
    </source>
</evidence>
<dbReference type="HAMAP" id="MF_00495">
    <property type="entry name" value="GPH_hydrolase_bact"/>
    <property type="match status" value="1"/>
</dbReference>
<evidence type="ECO:0000256" key="5">
    <source>
        <dbReference type="ARBA" id="ARBA00013078"/>
    </source>
</evidence>
<evidence type="ECO:0000256" key="9">
    <source>
        <dbReference type="ARBA" id="ARBA00023277"/>
    </source>
</evidence>
<evidence type="ECO:0000256" key="6">
    <source>
        <dbReference type="ARBA" id="ARBA00022723"/>
    </source>
</evidence>
<evidence type="ECO:0000256" key="10">
    <source>
        <dbReference type="HAMAP-Rule" id="MF_00495"/>
    </source>
</evidence>
<dbReference type="GO" id="GO:0008967">
    <property type="term" value="F:phosphoglycolate phosphatase activity"/>
    <property type="evidence" value="ECO:0007669"/>
    <property type="project" value="UniProtKB-UniRule"/>
</dbReference>
<dbReference type="PANTHER" id="PTHR43434:SF1">
    <property type="entry name" value="PHOSPHOGLYCOLATE PHOSPHATASE"/>
    <property type="match status" value="1"/>
</dbReference>
<comment type="pathway">
    <text evidence="3 10">Organic acid metabolism; glycolate biosynthesis; glycolate from 2-phosphoglycolate: step 1/1.</text>
</comment>
<feature type="active site" description="Nucleophile" evidence="10">
    <location>
        <position position="81"/>
    </location>
</feature>
<protein>
    <recommendedName>
        <fullName evidence="5 10">Phosphoglycolate phosphatase</fullName>
        <shortName evidence="10">PGP</shortName>
        <shortName evidence="10">PGPase</shortName>
        <ecNumber evidence="5 10">3.1.3.18</ecNumber>
    </recommendedName>
</protein>
<dbReference type="InterPro" id="IPR036412">
    <property type="entry name" value="HAD-like_sf"/>
</dbReference>
<feature type="region of interest" description="Disordered" evidence="11">
    <location>
        <begin position="1"/>
        <end position="26"/>
    </location>
</feature>
<evidence type="ECO:0000313" key="12">
    <source>
        <dbReference type="EMBL" id="RVU38396.1"/>
    </source>
</evidence>
<name>A0A3S3UQS9_9PROT</name>
<dbReference type="InterPro" id="IPR023198">
    <property type="entry name" value="PGP-like_dom2"/>
</dbReference>
<dbReference type="AlphaFoldDB" id="A0A3S3UQS9"/>
<comment type="function">
    <text evidence="10">Specifically catalyzes the dephosphorylation of 2-phosphoglycolate. Is involved in the dissimilation of the intracellular 2-phosphoglycolate formed during the DNA repair of 3'-phosphoglycolate ends, a major class of DNA lesions induced by oxidative stress.</text>
</comment>
<dbReference type="SUPFAM" id="SSF56784">
    <property type="entry name" value="HAD-like"/>
    <property type="match status" value="1"/>
</dbReference>
<reference evidence="13" key="1">
    <citation type="submission" date="2019-01" db="EMBL/GenBank/DDBJ databases">
        <title>Gri0909 isolated from a small marine red alga.</title>
        <authorList>
            <person name="Kim J."/>
            <person name="Jeong S.E."/>
            <person name="Jeon C.O."/>
        </authorList>
    </citation>
    <scope>NUCLEOTIDE SEQUENCE [LARGE SCALE GENOMIC DNA]</scope>
    <source>
        <strain evidence="13">Gri0909</strain>
    </source>
</reference>
<dbReference type="InterPro" id="IPR050155">
    <property type="entry name" value="HAD-like_hydrolase_sf"/>
</dbReference>
<dbReference type="EC" id="3.1.3.18" evidence="5 10"/>
<keyword evidence="6 10" id="KW-0479">Metal-binding</keyword>
<comment type="caution">
    <text evidence="12">The sequence shown here is derived from an EMBL/GenBank/DDBJ whole genome shotgun (WGS) entry which is preliminary data.</text>
</comment>
<evidence type="ECO:0000256" key="3">
    <source>
        <dbReference type="ARBA" id="ARBA00004818"/>
    </source>
</evidence>
<keyword evidence="7 10" id="KW-0378">Hydrolase</keyword>
<evidence type="ECO:0000313" key="13">
    <source>
        <dbReference type="Proteomes" id="UP000287447"/>
    </source>
</evidence>
<keyword evidence="8 10" id="KW-0460">Magnesium</keyword>
<evidence type="ECO:0000256" key="2">
    <source>
        <dbReference type="ARBA" id="ARBA00001946"/>
    </source>
</evidence>
<dbReference type="GO" id="GO:0046295">
    <property type="term" value="P:glycolate biosynthetic process"/>
    <property type="evidence" value="ECO:0007669"/>
    <property type="project" value="UniProtKB-UniRule"/>
</dbReference>
<sequence length="289" mass="30744">MRLGSSPPVRARHHRESRPPQQSEIRHHRRNIQVSNYQANTGIAQGVGTGEIPAVRANIRSVRRTPNQSRRSAIRTAFVFDLDGTLIDSAPDIADAANRLLVEYGGTPQPIGKVMKMVGGGAPKLLERAFAAAGLAMPPAEEVLARFLEYYHTGPAMMTKPYPGVPHLLGALHRAGNPIALCTNKPGRATDAILTRLGWDGLFDAVVSGDDLSVKKPDPLPVLAALFLAGGTPNRAVYVGDSHVDVQAARNAGLPVMVLTHGYAHGPVSALRADALATTIRPLLRLAGS</sequence>
<comment type="cofactor">
    <cofactor evidence="2 10">
        <name>Mg(2+)</name>
        <dbReference type="ChEBI" id="CHEBI:18420"/>
    </cofactor>
</comment>
<dbReference type="GO" id="GO:0046872">
    <property type="term" value="F:metal ion binding"/>
    <property type="evidence" value="ECO:0007669"/>
    <property type="project" value="UniProtKB-KW"/>
</dbReference>
<dbReference type="InterPro" id="IPR006439">
    <property type="entry name" value="HAD-SF_hydro_IA"/>
</dbReference>
<dbReference type="SFLD" id="SFLDG01135">
    <property type="entry name" value="C1.5.6:_HAD__Beta-PGM__Phospha"/>
    <property type="match status" value="1"/>
</dbReference>